<protein>
    <recommendedName>
        <fullName evidence="4">Secreted protein</fullName>
    </recommendedName>
</protein>
<name>A0A1K2A4J6_STRAR</name>
<evidence type="ECO:0000313" key="2">
    <source>
        <dbReference type="EMBL" id="SFX81289.1"/>
    </source>
</evidence>
<evidence type="ECO:0000256" key="1">
    <source>
        <dbReference type="SAM" id="SignalP"/>
    </source>
</evidence>
<sequence length="131" mass="13480">MKRYLVPAAGLLLVLVGASTAVAAPAGAAPVESAASATTAQPRQVPDGPVVVTQGSNGAPSIRHANYCNNFVNYGTSWRADCNVDYGSSGSWTQCSDGTEIWGPLVGPGYWVFSGNCSGHGSVRDWGVYDG</sequence>
<proteinExistence type="predicted"/>
<feature type="chain" id="PRO_5039647722" description="Secreted protein" evidence="1">
    <location>
        <begin position="24"/>
        <end position="131"/>
    </location>
</feature>
<dbReference type="AlphaFoldDB" id="A0A1K2A4J6"/>
<gene>
    <name evidence="2" type="ORF">SAMN02787144_1006270</name>
</gene>
<dbReference type="Proteomes" id="UP000181909">
    <property type="component" value="Unassembled WGS sequence"/>
</dbReference>
<keyword evidence="1" id="KW-0732">Signal</keyword>
<dbReference type="EMBL" id="FPJO01000006">
    <property type="protein sequence ID" value="SFX81289.1"/>
    <property type="molecule type" value="Genomic_DNA"/>
</dbReference>
<organism evidence="2 3">
    <name type="scientific">Streptomyces atratus</name>
    <dbReference type="NCBI Taxonomy" id="1893"/>
    <lineage>
        <taxon>Bacteria</taxon>
        <taxon>Bacillati</taxon>
        <taxon>Actinomycetota</taxon>
        <taxon>Actinomycetes</taxon>
        <taxon>Kitasatosporales</taxon>
        <taxon>Streptomycetaceae</taxon>
        <taxon>Streptomyces</taxon>
    </lineage>
</organism>
<feature type="signal peptide" evidence="1">
    <location>
        <begin position="1"/>
        <end position="23"/>
    </location>
</feature>
<evidence type="ECO:0008006" key="4">
    <source>
        <dbReference type="Google" id="ProtNLM"/>
    </source>
</evidence>
<reference evidence="2 3" key="1">
    <citation type="submission" date="2016-11" db="EMBL/GenBank/DDBJ databases">
        <authorList>
            <person name="Jaros S."/>
            <person name="Januszkiewicz K."/>
            <person name="Wedrychowicz H."/>
        </authorList>
    </citation>
    <scope>NUCLEOTIDE SEQUENCE [LARGE SCALE GENOMIC DNA]</scope>
    <source>
        <strain evidence="2 3">OK807</strain>
    </source>
</reference>
<accession>A0A1K2A4J6</accession>
<dbReference type="OrthoDB" id="3482644at2"/>
<evidence type="ECO:0000313" key="3">
    <source>
        <dbReference type="Proteomes" id="UP000181909"/>
    </source>
</evidence>